<keyword evidence="1" id="KW-1133">Transmembrane helix</keyword>
<evidence type="ECO:0000313" key="2">
    <source>
        <dbReference type="EMBL" id="MCX3064192.1"/>
    </source>
</evidence>
<dbReference type="Proteomes" id="UP001163064">
    <property type="component" value="Unassembled WGS sequence"/>
</dbReference>
<dbReference type="RefSeq" id="WP_266605749.1">
    <property type="nucleotide sequence ID" value="NZ_JAPHNL010000335.1"/>
</dbReference>
<feature type="transmembrane region" description="Helical" evidence="1">
    <location>
        <begin position="39"/>
        <end position="58"/>
    </location>
</feature>
<comment type="caution">
    <text evidence="2">The sequence shown here is derived from an EMBL/GenBank/DDBJ whole genome shotgun (WGS) entry which is preliminary data.</text>
</comment>
<evidence type="ECO:0000256" key="1">
    <source>
        <dbReference type="SAM" id="Phobius"/>
    </source>
</evidence>
<reference evidence="2" key="1">
    <citation type="submission" date="2022-10" db="EMBL/GenBank/DDBJ databases">
        <title>Streptomyces beihaiensis sp. nov., a chitin degrading actinobacterium, isolated from shrimp pond soil.</title>
        <authorList>
            <person name="Xie J."/>
            <person name="Shen N."/>
        </authorList>
    </citation>
    <scope>NUCLEOTIDE SEQUENCE</scope>
    <source>
        <strain evidence="2">GXMU-J5</strain>
    </source>
</reference>
<evidence type="ECO:0008006" key="4">
    <source>
        <dbReference type="Google" id="ProtNLM"/>
    </source>
</evidence>
<sequence length="74" mass="7679">MTNDTKRTIRTAVQFLVGLAAALPLLVHASGIPETAPGVGVGLAVAAAVTRLMAMPVVQRLLPGWLRTDEESTG</sequence>
<proteinExistence type="predicted"/>
<organism evidence="2 3">
    <name type="scientific">Streptomyces beihaiensis</name>
    <dbReference type="NCBI Taxonomy" id="2984495"/>
    <lineage>
        <taxon>Bacteria</taxon>
        <taxon>Bacillati</taxon>
        <taxon>Actinomycetota</taxon>
        <taxon>Actinomycetes</taxon>
        <taxon>Kitasatosporales</taxon>
        <taxon>Streptomycetaceae</taxon>
        <taxon>Streptomyces</taxon>
    </lineage>
</organism>
<evidence type="ECO:0000313" key="3">
    <source>
        <dbReference type="Proteomes" id="UP001163064"/>
    </source>
</evidence>
<accession>A0ABT3U4D6</accession>
<keyword evidence="1" id="KW-0472">Membrane</keyword>
<protein>
    <recommendedName>
        <fullName evidence="4">Holin</fullName>
    </recommendedName>
</protein>
<keyword evidence="1" id="KW-0812">Transmembrane</keyword>
<keyword evidence="3" id="KW-1185">Reference proteome</keyword>
<name>A0ABT3U4D6_9ACTN</name>
<gene>
    <name evidence="2" type="ORF">OFY01_31455</name>
</gene>
<dbReference type="EMBL" id="JAPHNL010000335">
    <property type="protein sequence ID" value="MCX3064192.1"/>
    <property type="molecule type" value="Genomic_DNA"/>
</dbReference>